<dbReference type="EMBL" id="AONC01000084">
    <property type="protein sequence ID" value="EXJ12658.1"/>
    <property type="molecule type" value="Genomic_DNA"/>
</dbReference>
<evidence type="ECO:0000256" key="1">
    <source>
        <dbReference type="SAM" id="SignalP"/>
    </source>
</evidence>
<keyword evidence="1" id="KW-0732">Signal</keyword>
<evidence type="ECO:0000313" key="3">
    <source>
        <dbReference type="Proteomes" id="UP000019460"/>
    </source>
</evidence>
<protein>
    <submittedName>
        <fullName evidence="2">Uncharacterized protein</fullName>
    </submittedName>
</protein>
<organism evidence="2 3">
    <name type="scientific">Imhoffiella purpurea</name>
    <dbReference type="NCBI Taxonomy" id="1249627"/>
    <lineage>
        <taxon>Bacteria</taxon>
        <taxon>Pseudomonadati</taxon>
        <taxon>Pseudomonadota</taxon>
        <taxon>Gammaproteobacteria</taxon>
        <taxon>Chromatiales</taxon>
        <taxon>Chromatiaceae</taxon>
        <taxon>Imhoffiella</taxon>
    </lineage>
</organism>
<reference evidence="2 3" key="1">
    <citation type="submission" date="2012-11" db="EMBL/GenBank/DDBJ databases">
        <title>Genome assembly of Thiorhodococcus sp. AK35.</title>
        <authorList>
            <person name="Nupur N."/>
            <person name="Khatri I."/>
            <person name="Subramanian S."/>
            <person name="Pinnaka A."/>
        </authorList>
    </citation>
    <scope>NUCLEOTIDE SEQUENCE [LARGE SCALE GENOMIC DNA]</scope>
    <source>
        <strain evidence="2 3">AK35</strain>
    </source>
</reference>
<proteinExistence type="predicted"/>
<dbReference type="eggNOG" id="ENOG5032R3Y">
    <property type="taxonomic scope" value="Bacteria"/>
</dbReference>
<dbReference type="Proteomes" id="UP000019460">
    <property type="component" value="Unassembled WGS sequence"/>
</dbReference>
<sequence length="167" mass="17735">MKLNIRNIRQVSALTAVVAAMTCSAEAGSLVVENGEIAGVTGIEIQGNLYDLRFADSSFNAGYPSGFAGYGTLAPEAANSVIAMSESGALADRRDLKLRGCETRDACTVLVPDHATGAAPSATISYACELIYSAGRFRPGDPQWPFDASVDTRYMPDMTYGILTRIR</sequence>
<evidence type="ECO:0000313" key="2">
    <source>
        <dbReference type="EMBL" id="EXJ12658.1"/>
    </source>
</evidence>
<feature type="chain" id="PRO_5004930074" evidence="1">
    <location>
        <begin position="28"/>
        <end position="167"/>
    </location>
</feature>
<dbReference type="AlphaFoldDB" id="W9UZI8"/>
<feature type="signal peptide" evidence="1">
    <location>
        <begin position="1"/>
        <end position="27"/>
    </location>
</feature>
<keyword evidence="3" id="KW-1185">Reference proteome</keyword>
<name>W9UZI8_9GAMM</name>
<comment type="caution">
    <text evidence="2">The sequence shown here is derived from an EMBL/GenBank/DDBJ whole genome shotgun (WGS) entry which is preliminary data.</text>
</comment>
<gene>
    <name evidence="2" type="ORF">D779_4026</name>
</gene>
<accession>W9UZI8</accession>